<evidence type="ECO:0000313" key="2">
    <source>
        <dbReference type="Proteomes" id="UP000789375"/>
    </source>
</evidence>
<keyword evidence="2" id="KW-1185">Reference proteome</keyword>
<comment type="caution">
    <text evidence="1">The sequence shown here is derived from an EMBL/GenBank/DDBJ whole genome shotgun (WGS) entry which is preliminary data.</text>
</comment>
<proteinExistence type="predicted"/>
<gene>
    <name evidence="1" type="ORF">FMOSSE_LOCUS7658</name>
</gene>
<evidence type="ECO:0000313" key="1">
    <source>
        <dbReference type="EMBL" id="CAG8575153.1"/>
    </source>
</evidence>
<dbReference type="AlphaFoldDB" id="A0A9N9BPH1"/>
<dbReference type="EMBL" id="CAJVPP010001838">
    <property type="protein sequence ID" value="CAG8575153.1"/>
    <property type="molecule type" value="Genomic_DNA"/>
</dbReference>
<accession>A0A9N9BPH1</accession>
<protein>
    <submittedName>
        <fullName evidence="1">742_t:CDS:1</fullName>
    </submittedName>
</protein>
<organism evidence="1 2">
    <name type="scientific">Funneliformis mosseae</name>
    <name type="common">Endomycorrhizal fungus</name>
    <name type="synonym">Glomus mosseae</name>
    <dbReference type="NCBI Taxonomy" id="27381"/>
    <lineage>
        <taxon>Eukaryota</taxon>
        <taxon>Fungi</taxon>
        <taxon>Fungi incertae sedis</taxon>
        <taxon>Mucoromycota</taxon>
        <taxon>Glomeromycotina</taxon>
        <taxon>Glomeromycetes</taxon>
        <taxon>Glomerales</taxon>
        <taxon>Glomeraceae</taxon>
        <taxon>Funneliformis</taxon>
    </lineage>
</organism>
<dbReference type="Proteomes" id="UP000789375">
    <property type="component" value="Unassembled WGS sequence"/>
</dbReference>
<reference evidence="1" key="1">
    <citation type="submission" date="2021-06" db="EMBL/GenBank/DDBJ databases">
        <authorList>
            <person name="Kallberg Y."/>
            <person name="Tangrot J."/>
            <person name="Rosling A."/>
        </authorList>
    </citation>
    <scope>NUCLEOTIDE SEQUENCE</scope>
    <source>
        <strain evidence="1">87-6 pot B 2015</strain>
    </source>
</reference>
<sequence>MKFEIRIIDLDDNSSEERPSKNAFDLLMKSSTTLFLPEFYPIPRMHWINLMNFINNNGGG</sequence>
<name>A0A9N9BPH1_FUNMO</name>